<evidence type="ECO:0000313" key="4">
    <source>
        <dbReference type="Proteomes" id="UP000199695"/>
    </source>
</evidence>
<organism evidence="3 4">
    <name type="scientific">Lihuaxuella thermophila</name>
    <dbReference type="NCBI Taxonomy" id="1173111"/>
    <lineage>
        <taxon>Bacteria</taxon>
        <taxon>Bacillati</taxon>
        <taxon>Bacillota</taxon>
        <taxon>Bacilli</taxon>
        <taxon>Bacillales</taxon>
        <taxon>Thermoactinomycetaceae</taxon>
        <taxon>Lihuaxuella</taxon>
    </lineage>
</organism>
<reference evidence="3 4" key="1">
    <citation type="submission" date="2016-10" db="EMBL/GenBank/DDBJ databases">
        <authorList>
            <person name="de Groot N.N."/>
        </authorList>
    </citation>
    <scope>NUCLEOTIDE SEQUENCE [LARGE SCALE GENOMIC DNA]</scope>
    <source>
        <strain evidence="3 4">DSM 46701</strain>
    </source>
</reference>
<keyword evidence="2" id="KW-1133">Transmembrane helix</keyword>
<name>A0A1H8AUP1_9BACL</name>
<dbReference type="AlphaFoldDB" id="A0A1H8AUP1"/>
<protein>
    <recommendedName>
        <fullName evidence="5">Haemolysin XhlA</fullName>
    </recommendedName>
</protein>
<evidence type="ECO:0000256" key="1">
    <source>
        <dbReference type="SAM" id="Coils"/>
    </source>
</evidence>
<dbReference type="RefSeq" id="WP_089964684.1">
    <property type="nucleotide sequence ID" value="NZ_FOCQ01000001.1"/>
</dbReference>
<evidence type="ECO:0000256" key="2">
    <source>
        <dbReference type="SAM" id="Phobius"/>
    </source>
</evidence>
<feature type="transmembrane region" description="Helical" evidence="2">
    <location>
        <begin position="69"/>
        <end position="92"/>
    </location>
</feature>
<dbReference type="OrthoDB" id="2971576at2"/>
<dbReference type="EMBL" id="FOCQ01000001">
    <property type="protein sequence ID" value="SEM74462.1"/>
    <property type="molecule type" value="Genomic_DNA"/>
</dbReference>
<accession>A0A1H8AUP1</accession>
<evidence type="ECO:0000313" key="3">
    <source>
        <dbReference type="EMBL" id="SEM74462.1"/>
    </source>
</evidence>
<dbReference type="Proteomes" id="UP000199695">
    <property type="component" value="Unassembled WGS sequence"/>
</dbReference>
<keyword evidence="2" id="KW-0472">Membrane</keyword>
<proteinExistence type="predicted"/>
<feature type="coiled-coil region" evidence="1">
    <location>
        <begin position="17"/>
        <end position="58"/>
    </location>
</feature>
<keyword evidence="1" id="KW-0175">Coiled coil</keyword>
<gene>
    <name evidence="3" type="ORF">SAMN05444955_101365</name>
</gene>
<keyword evidence="2" id="KW-0812">Transmembrane</keyword>
<keyword evidence="4" id="KW-1185">Reference proteome</keyword>
<evidence type="ECO:0008006" key="5">
    <source>
        <dbReference type="Google" id="ProtNLM"/>
    </source>
</evidence>
<sequence length="98" mass="10950">MADNGVTISPKEMYDLIQEAMKSLQRIESRLEVLESKMESANKVDERSQEALDKAEDALALAERIEHRIWWVAGVIIAEIIVGAITALFYFAQRGLGG</sequence>
<dbReference type="STRING" id="1173111.SAMN05444955_101365"/>